<dbReference type="InterPro" id="IPR048279">
    <property type="entry name" value="MdtK-like"/>
</dbReference>
<comment type="subcellular location">
    <subcellularLocation>
        <location evidence="2">Cell membrane</location>
        <topology evidence="2">Multi-pass membrane protein</topology>
    </subcellularLocation>
</comment>
<evidence type="ECO:0000256" key="1">
    <source>
        <dbReference type="ARBA" id="ARBA00003408"/>
    </source>
</evidence>
<dbReference type="InterPro" id="IPR002528">
    <property type="entry name" value="MATE_fam"/>
</dbReference>
<comment type="function">
    <text evidence="1">Multidrug efflux pump.</text>
</comment>
<protein>
    <recommendedName>
        <fullName evidence="4">Probable multidrug resistance protein NorM</fullName>
    </recommendedName>
    <alternativeName>
        <fullName evidence="12">Multidrug-efflux transporter</fullName>
    </alternativeName>
</protein>
<dbReference type="OrthoDB" id="9780160at2"/>
<feature type="transmembrane region" description="Helical" evidence="13">
    <location>
        <begin position="191"/>
        <end position="212"/>
    </location>
</feature>
<keyword evidence="10" id="KW-0406">Ion transport</keyword>
<evidence type="ECO:0000256" key="4">
    <source>
        <dbReference type="ARBA" id="ARBA00020268"/>
    </source>
</evidence>
<evidence type="ECO:0000256" key="10">
    <source>
        <dbReference type="ARBA" id="ARBA00023065"/>
    </source>
</evidence>
<evidence type="ECO:0000313" key="14">
    <source>
        <dbReference type="EMBL" id="RGS39572.1"/>
    </source>
</evidence>
<dbReference type="GO" id="GO:0006811">
    <property type="term" value="P:monoatomic ion transport"/>
    <property type="evidence" value="ECO:0007669"/>
    <property type="project" value="UniProtKB-KW"/>
</dbReference>
<feature type="transmembrane region" description="Helical" evidence="13">
    <location>
        <begin position="302"/>
        <end position="322"/>
    </location>
</feature>
<keyword evidence="9 13" id="KW-1133">Transmembrane helix</keyword>
<evidence type="ECO:0000256" key="7">
    <source>
        <dbReference type="ARBA" id="ARBA00022475"/>
    </source>
</evidence>
<feature type="transmembrane region" description="Helical" evidence="13">
    <location>
        <begin position="380"/>
        <end position="398"/>
    </location>
</feature>
<evidence type="ECO:0000256" key="9">
    <source>
        <dbReference type="ARBA" id="ARBA00022989"/>
    </source>
</evidence>
<name>A0A412INJ7_9FIRM</name>
<sequence>MIIATIELGVYRRYILKKQYRKRKSTVKNTIIQTNKKYLPGLLNIAVPIMLSNLISQLQMLIDRIFLGHVNSMYMSALGNVTSPMWTTMSFCFSIVTGASILISQSVGAGDTKHIEEYSGAMVKYNNIIPILLFFFWTFCAEFVFRLMGVSDGLMPMCLDYSRYYAPVFLITGLGGAFSVILQTSNYTKPLVIYGIIRSGVNIFLDWVMIFGRFGLPAMGIKGAAIATTIAEYSGLIFAVIFVVSSKKLNTKPSMKWVVKAHIKPYLLSAKLGVNTALEDFAWNLGNLLLIRILNAINEMAAGIYSIIFSVEVLAVVIIGAIGNGTMTLTGEAKGNNDLSKYKGVCVCAYGLCIVVGIITLGVCLAFPQQIISLFTNDKSIIASCGIYLIFISINLFAKSANIVVGNAIRGSGNTIWMLITQLFGTVWVVSVALLFVFVLKLGIAGVFLAVIVDEIVRSFINLGKYLRIVKNWESTD</sequence>
<dbReference type="NCBIfam" id="TIGR00797">
    <property type="entry name" value="matE"/>
    <property type="match status" value="1"/>
</dbReference>
<comment type="similarity">
    <text evidence="3">Belongs to the multi antimicrobial extrusion (MATE) (TC 2.A.66.1) family.</text>
</comment>
<reference evidence="14 15" key="1">
    <citation type="submission" date="2018-08" db="EMBL/GenBank/DDBJ databases">
        <title>A genome reference for cultivated species of the human gut microbiota.</title>
        <authorList>
            <person name="Zou Y."/>
            <person name="Xue W."/>
            <person name="Luo G."/>
        </authorList>
    </citation>
    <scope>NUCLEOTIDE SEQUENCE [LARGE SCALE GENOMIC DNA]</scope>
    <source>
        <strain evidence="14 15">AF22-21</strain>
    </source>
</reference>
<keyword evidence="8 13" id="KW-0812">Transmembrane</keyword>
<evidence type="ECO:0000313" key="15">
    <source>
        <dbReference type="Proteomes" id="UP000283295"/>
    </source>
</evidence>
<evidence type="ECO:0000256" key="13">
    <source>
        <dbReference type="SAM" id="Phobius"/>
    </source>
</evidence>
<evidence type="ECO:0000256" key="2">
    <source>
        <dbReference type="ARBA" id="ARBA00004651"/>
    </source>
</evidence>
<dbReference type="Proteomes" id="UP000283295">
    <property type="component" value="Unassembled WGS sequence"/>
</dbReference>
<dbReference type="Pfam" id="PF01554">
    <property type="entry name" value="MatE"/>
    <property type="match status" value="2"/>
</dbReference>
<dbReference type="GO" id="GO:0005886">
    <property type="term" value="C:plasma membrane"/>
    <property type="evidence" value="ECO:0007669"/>
    <property type="project" value="UniProtKB-SubCell"/>
</dbReference>
<organism evidence="14 15">
    <name type="scientific">Coprococcus eutactus</name>
    <dbReference type="NCBI Taxonomy" id="33043"/>
    <lineage>
        <taxon>Bacteria</taxon>
        <taxon>Bacillati</taxon>
        <taxon>Bacillota</taxon>
        <taxon>Clostridia</taxon>
        <taxon>Lachnospirales</taxon>
        <taxon>Lachnospiraceae</taxon>
        <taxon>Coprococcus</taxon>
    </lineage>
</organism>
<dbReference type="InterPro" id="IPR050222">
    <property type="entry name" value="MATE_MdtK"/>
</dbReference>
<dbReference type="CDD" id="cd13135">
    <property type="entry name" value="MATE_like_9"/>
    <property type="match status" value="1"/>
</dbReference>
<dbReference type="GO" id="GO:0042910">
    <property type="term" value="F:xenobiotic transmembrane transporter activity"/>
    <property type="evidence" value="ECO:0007669"/>
    <property type="project" value="InterPro"/>
</dbReference>
<accession>A0A412INJ7</accession>
<keyword evidence="11 13" id="KW-0472">Membrane</keyword>
<comment type="caution">
    <text evidence="14">The sequence shown here is derived from an EMBL/GenBank/DDBJ whole genome shotgun (WGS) entry which is preliminary data.</text>
</comment>
<keyword evidence="5" id="KW-0813">Transport</keyword>
<keyword evidence="6" id="KW-0050">Antiport</keyword>
<evidence type="ECO:0000256" key="3">
    <source>
        <dbReference type="ARBA" id="ARBA00010199"/>
    </source>
</evidence>
<keyword evidence="7" id="KW-1003">Cell membrane</keyword>
<feature type="transmembrane region" description="Helical" evidence="13">
    <location>
        <begin position="342"/>
        <end position="368"/>
    </location>
</feature>
<feature type="transmembrane region" description="Helical" evidence="13">
    <location>
        <begin position="427"/>
        <end position="453"/>
    </location>
</feature>
<feature type="transmembrane region" description="Helical" evidence="13">
    <location>
        <begin position="224"/>
        <end position="245"/>
    </location>
</feature>
<evidence type="ECO:0000256" key="5">
    <source>
        <dbReference type="ARBA" id="ARBA00022448"/>
    </source>
</evidence>
<dbReference type="PANTHER" id="PTHR43298">
    <property type="entry name" value="MULTIDRUG RESISTANCE PROTEIN NORM-RELATED"/>
    <property type="match status" value="1"/>
</dbReference>
<dbReference type="AlphaFoldDB" id="A0A412INJ7"/>
<feature type="transmembrane region" description="Helical" evidence="13">
    <location>
        <begin position="82"/>
        <end position="104"/>
    </location>
</feature>
<dbReference type="PIRSF" id="PIRSF006603">
    <property type="entry name" value="DinF"/>
    <property type="match status" value="1"/>
</dbReference>
<proteinExistence type="inferred from homology"/>
<evidence type="ECO:0000256" key="8">
    <source>
        <dbReference type="ARBA" id="ARBA00022692"/>
    </source>
</evidence>
<evidence type="ECO:0000256" key="12">
    <source>
        <dbReference type="ARBA" id="ARBA00031636"/>
    </source>
</evidence>
<feature type="transmembrane region" description="Helical" evidence="13">
    <location>
        <begin position="42"/>
        <end position="62"/>
    </location>
</feature>
<gene>
    <name evidence="14" type="ORF">DWX94_10715</name>
</gene>
<dbReference type="EMBL" id="QRVK01000031">
    <property type="protein sequence ID" value="RGS39572.1"/>
    <property type="molecule type" value="Genomic_DNA"/>
</dbReference>
<feature type="transmembrane region" description="Helical" evidence="13">
    <location>
        <begin position="125"/>
        <end position="144"/>
    </location>
</feature>
<feature type="transmembrane region" description="Helical" evidence="13">
    <location>
        <begin position="164"/>
        <end position="182"/>
    </location>
</feature>
<dbReference type="GO" id="GO:0015297">
    <property type="term" value="F:antiporter activity"/>
    <property type="evidence" value="ECO:0007669"/>
    <property type="project" value="UniProtKB-KW"/>
</dbReference>
<evidence type="ECO:0000256" key="6">
    <source>
        <dbReference type="ARBA" id="ARBA00022449"/>
    </source>
</evidence>
<evidence type="ECO:0000256" key="11">
    <source>
        <dbReference type="ARBA" id="ARBA00023136"/>
    </source>
</evidence>
<dbReference type="PANTHER" id="PTHR43298:SF2">
    <property type="entry name" value="FMN_FAD EXPORTER YEEO-RELATED"/>
    <property type="match status" value="1"/>
</dbReference>